<dbReference type="Proteomes" id="UP001168338">
    <property type="component" value="Unassembled WGS sequence"/>
</dbReference>
<dbReference type="PANTHER" id="PTHR35601">
    <property type="entry name" value="TOXIN RELE"/>
    <property type="match status" value="1"/>
</dbReference>
<dbReference type="EMBL" id="VCYH01000009">
    <property type="protein sequence ID" value="MDN7025672.1"/>
    <property type="molecule type" value="Genomic_DNA"/>
</dbReference>
<keyword evidence="3" id="KW-1185">Reference proteome</keyword>
<dbReference type="InterPro" id="IPR007712">
    <property type="entry name" value="RelE/ParE_toxin"/>
</dbReference>
<dbReference type="PANTHER" id="PTHR35601:SF1">
    <property type="entry name" value="TOXIN RELE"/>
    <property type="match status" value="1"/>
</dbReference>
<proteinExistence type="predicted"/>
<dbReference type="Gene3D" id="3.30.2310.20">
    <property type="entry name" value="RelE-like"/>
    <property type="match status" value="1"/>
</dbReference>
<protein>
    <submittedName>
        <fullName evidence="2">Type II toxin-antitoxin system RelE/ParE family toxin</fullName>
    </submittedName>
</protein>
<gene>
    <name evidence="2" type="ORF">FGU65_12375</name>
</gene>
<sequence>MTWRVVFTATARHAMKRIPKAAAFAIGEELASLAGEPDPKRIVKRLQGSQNPPFYSLRVGDCRAILSTVNDLVIIHVVDVGHRSSAYRKY</sequence>
<evidence type="ECO:0000313" key="2">
    <source>
        <dbReference type="EMBL" id="MDN7025672.1"/>
    </source>
</evidence>
<reference evidence="2" key="1">
    <citation type="submission" date="2019-05" db="EMBL/GenBank/DDBJ databases">
        <title>Methanoculleus sp. FWC-SCC1, a methanogenic archaeon isolated from deep marine cold seep.</title>
        <authorList>
            <person name="Chen Y.-W."/>
            <person name="Chen S.-C."/>
            <person name="Teng N.-H."/>
            <person name="Lai M.-C."/>
        </authorList>
    </citation>
    <scope>NUCLEOTIDE SEQUENCE</scope>
    <source>
        <strain evidence="2">FWC-SCC1</strain>
    </source>
</reference>
<name>A0ABT8MCJ4_9EURY</name>
<organism evidence="2 3">
    <name type="scientific">Methanoculleus frigidifontis</name>
    <dbReference type="NCBI Taxonomy" id="2584085"/>
    <lineage>
        <taxon>Archaea</taxon>
        <taxon>Methanobacteriati</taxon>
        <taxon>Methanobacteriota</taxon>
        <taxon>Stenosarchaea group</taxon>
        <taxon>Methanomicrobia</taxon>
        <taxon>Methanomicrobiales</taxon>
        <taxon>Methanomicrobiaceae</taxon>
        <taxon>Methanoculleus</taxon>
    </lineage>
</organism>
<keyword evidence="1" id="KW-1277">Toxin-antitoxin system</keyword>
<evidence type="ECO:0000256" key="1">
    <source>
        <dbReference type="ARBA" id="ARBA00022649"/>
    </source>
</evidence>
<accession>A0ABT8MCJ4</accession>
<dbReference type="RefSeq" id="WP_301664855.1">
    <property type="nucleotide sequence ID" value="NZ_VCYH01000009.1"/>
</dbReference>
<dbReference type="SUPFAM" id="SSF143011">
    <property type="entry name" value="RelE-like"/>
    <property type="match status" value="1"/>
</dbReference>
<dbReference type="Pfam" id="PF05016">
    <property type="entry name" value="ParE_toxin"/>
    <property type="match status" value="1"/>
</dbReference>
<comment type="caution">
    <text evidence="2">The sequence shown here is derived from an EMBL/GenBank/DDBJ whole genome shotgun (WGS) entry which is preliminary data.</text>
</comment>
<dbReference type="InterPro" id="IPR035093">
    <property type="entry name" value="RelE/ParE_toxin_dom_sf"/>
</dbReference>
<evidence type="ECO:0000313" key="3">
    <source>
        <dbReference type="Proteomes" id="UP001168338"/>
    </source>
</evidence>